<evidence type="ECO:0000313" key="11">
    <source>
        <dbReference type="EMBL" id="ETY75347.1"/>
    </source>
</evidence>
<feature type="binding site" evidence="9">
    <location>
        <position position="155"/>
    </location>
    <ligand>
        <name>substrate</name>
    </ligand>
</feature>
<dbReference type="Pfam" id="PF00696">
    <property type="entry name" value="AA_kinase"/>
    <property type="match status" value="1"/>
</dbReference>
<dbReference type="GO" id="GO:0042450">
    <property type="term" value="P:L-arginine biosynthetic process via ornithine"/>
    <property type="evidence" value="ECO:0007669"/>
    <property type="project" value="UniProtKB-UniRule"/>
</dbReference>
<evidence type="ECO:0000256" key="2">
    <source>
        <dbReference type="ARBA" id="ARBA00022571"/>
    </source>
</evidence>
<comment type="catalytic activity">
    <reaction evidence="8 9">
        <text>N-acetyl-L-glutamate + ATP = N-acetyl-L-glutamyl 5-phosphate + ADP</text>
        <dbReference type="Rhea" id="RHEA:14629"/>
        <dbReference type="ChEBI" id="CHEBI:30616"/>
        <dbReference type="ChEBI" id="CHEBI:44337"/>
        <dbReference type="ChEBI" id="CHEBI:57936"/>
        <dbReference type="ChEBI" id="CHEBI:456216"/>
        <dbReference type="EC" id="2.7.2.8"/>
    </reaction>
</comment>
<dbReference type="GO" id="GO:0003991">
    <property type="term" value="F:acetylglutamate kinase activity"/>
    <property type="evidence" value="ECO:0007669"/>
    <property type="project" value="UniProtKB-UniRule"/>
</dbReference>
<evidence type="ECO:0000256" key="4">
    <source>
        <dbReference type="ARBA" id="ARBA00022679"/>
    </source>
</evidence>
<feature type="domain" description="Aspartate/glutamate/uridylate kinase" evidence="10">
    <location>
        <begin position="3"/>
        <end position="233"/>
    </location>
</feature>
<dbReference type="NCBIfam" id="TIGR00761">
    <property type="entry name" value="argB"/>
    <property type="match status" value="1"/>
</dbReference>
<feature type="binding site" evidence="9">
    <location>
        <begin position="41"/>
        <end position="42"/>
    </location>
    <ligand>
        <name>substrate</name>
    </ligand>
</feature>
<dbReference type="Proteomes" id="UP000019247">
    <property type="component" value="Unassembled WGS sequence"/>
</dbReference>
<keyword evidence="3 9" id="KW-0028">Amino-acid biosynthesis</keyword>
<dbReference type="PATRIC" id="fig|1400520.3.peg.480"/>
<evidence type="ECO:0000259" key="10">
    <source>
        <dbReference type="Pfam" id="PF00696"/>
    </source>
</evidence>
<keyword evidence="6 9" id="KW-0418">Kinase</keyword>
<keyword evidence="4 9" id="KW-0808">Transferase</keyword>
<dbReference type="GO" id="GO:0005737">
    <property type="term" value="C:cytoplasm"/>
    <property type="evidence" value="ECO:0007669"/>
    <property type="project" value="UniProtKB-SubCell"/>
</dbReference>
<evidence type="ECO:0000256" key="9">
    <source>
        <dbReference type="HAMAP-Rule" id="MF_00082"/>
    </source>
</evidence>
<dbReference type="RefSeq" id="WP_033613600.1">
    <property type="nucleotide sequence ID" value="NZ_KK036465.1"/>
</dbReference>
<dbReference type="EMBL" id="AWWK01000012">
    <property type="protein sequence ID" value="ETY75347.1"/>
    <property type="molecule type" value="Genomic_DNA"/>
</dbReference>
<dbReference type="HOGENOM" id="CLU_053680_1_0_9"/>
<comment type="similarity">
    <text evidence="9">Belongs to the acetylglutamate kinase family. ArgB subfamily.</text>
</comment>
<keyword evidence="7 9" id="KW-0067">ATP-binding</keyword>
<protein>
    <recommendedName>
        <fullName evidence="9">Acetylglutamate kinase</fullName>
        <ecNumber evidence="9">2.7.2.8</ecNumber>
    </recommendedName>
    <alternativeName>
        <fullName evidence="9">N-acetyl-L-glutamate 5-phosphotransferase</fullName>
    </alternativeName>
    <alternativeName>
        <fullName evidence="9">NAG kinase</fullName>
        <shortName evidence="9">NAGK</shortName>
    </alternativeName>
</protein>
<accession>W6TA09</accession>
<keyword evidence="2 9" id="KW-0055">Arginine biosynthesis</keyword>
<gene>
    <name evidence="9" type="primary">argB</name>
    <name evidence="11" type="ORF">LFAB_02410</name>
</gene>
<dbReference type="PANTHER" id="PTHR23342:SF0">
    <property type="entry name" value="N-ACETYLGLUTAMATE SYNTHASE, MITOCHONDRIAL"/>
    <property type="match status" value="1"/>
</dbReference>
<evidence type="ECO:0000256" key="6">
    <source>
        <dbReference type="ARBA" id="ARBA00022777"/>
    </source>
</evidence>
<evidence type="ECO:0000313" key="12">
    <source>
        <dbReference type="Proteomes" id="UP000019247"/>
    </source>
</evidence>
<dbReference type="PANTHER" id="PTHR23342">
    <property type="entry name" value="N-ACETYLGLUTAMATE SYNTHASE"/>
    <property type="match status" value="1"/>
</dbReference>
<dbReference type="InterPro" id="IPR004662">
    <property type="entry name" value="AcgluKinase_fam"/>
</dbReference>
<comment type="pathway">
    <text evidence="1 9">Amino-acid biosynthesis; L-arginine biosynthesis; N(2)-acetyl-L-ornithine from L-glutamate: step 2/4.</text>
</comment>
<evidence type="ECO:0000256" key="8">
    <source>
        <dbReference type="ARBA" id="ARBA00048141"/>
    </source>
</evidence>
<sequence>MQNLIIVKIGGQAIQQLDATFFTQIKTWHAQGKQILIVHGGGPMITKLTQALQLPVHKYHGLRVTDAQTLAITKMVLLGDAQPALLSQLAAHGLPVIGLNAADNQLLTGTMINQAKLGAVGQVTAVNTASLQAHLGDHIGVLAPLALTTTGQWLNVNADMAATALAQQLHAEKLVLLTDVPGIMHHGTVMTTLSPRQAQRLTQQAVITAGMRPKVQAAIQAIQAGVQQAIITNAIDQPGTTIIQEAAI</sequence>
<dbReference type="InterPro" id="IPR036393">
    <property type="entry name" value="AceGlu_kinase-like_sf"/>
</dbReference>
<name>W6TA09_9LACO</name>
<feature type="site" description="Transition state stabilizer" evidence="9">
    <location>
        <position position="214"/>
    </location>
</feature>
<dbReference type="EC" id="2.7.2.8" evidence="9"/>
<dbReference type="PIRSF" id="PIRSF000728">
    <property type="entry name" value="NAGK"/>
    <property type="match status" value="1"/>
</dbReference>
<evidence type="ECO:0000256" key="1">
    <source>
        <dbReference type="ARBA" id="ARBA00004828"/>
    </source>
</evidence>
<comment type="function">
    <text evidence="9">Catalyzes the ATP-dependent phosphorylation of N-acetyl-L-glutamate.</text>
</comment>
<dbReference type="eggNOG" id="COG0548">
    <property type="taxonomic scope" value="Bacteria"/>
</dbReference>
<dbReference type="UniPathway" id="UPA00068">
    <property type="reaction ID" value="UER00107"/>
</dbReference>
<organism evidence="11 12">
    <name type="scientific">Lactiplantibacillus fabifermentans T30PCM01</name>
    <dbReference type="NCBI Taxonomy" id="1400520"/>
    <lineage>
        <taxon>Bacteria</taxon>
        <taxon>Bacillati</taxon>
        <taxon>Bacillota</taxon>
        <taxon>Bacilli</taxon>
        <taxon>Lactobacillales</taxon>
        <taxon>Lactobacillaceae</taxon>
        <taxon>Lactiplantibacillus</taxon>
    </lineage>
</organism>
<evidence type="ECO:0000256" key="7">
    <source>
        <dbReference type="ARBA" id="ARBA00022840"/>
    </source>
</evidence>
<dbReference type="STRING" id="1400520.LFAB_02410"/>
<feature type="site" description="Transition state stabilizer" evidence="9">
    <location>
        <position position="8"/>
    </location>
</feature>
<dbReference type="SUPFAM" id="SSF53633">
    <property type="entry name" value="Carbamate kinase-like"/>
    <property type="match status" value="1"/>
</dbReference>
<dbReference type="GO" id="GO:0005524">
    <property type="term" value="F:ATP binding"/>
    <property type="evidence" value="ECO:0007669"/>
    <property type="project" value="UniProtKB-UniRule"/>
</dbReference>
<comment type="subcellular location">
    <subcellularLocation>
        <location evidence="9">Cytoplasm</location>
    </subcellularLocation>
</comment>
<comment type="caution">
    <text evidence="11">The sequence shown here is derived from an EMBL/GenBank/DDBJ whole genome shotgun (WGS) entry which is preliminary data.</text>
</comment>
<dbReference type="OrthoDB" id="9803155at2"/>
<evidence type="ECO:0000256" key="5">
    <source>
        <dbReference type="ARBA" id="ARBA00022741"/>
    </source>
</evidence>
<dbReference type="Gene3D" id="3.40.1160.10">
    <property type="entry name" value="Acetylglutamate kinase-like"/>
    <property type="match status" value="1"/>
</dbReference>
<dbReference type="InterPro" id="IPR037528">
    <property type="entry name" value="ArgB"/>
</dbReference>
<keyword evidence="9" id="KW-0963">Cytoplasm</keyword>
<reference evidence="11 12" key="1">
    <citation type="journal article" date="2014" name="Genome Announc.">
        <title>Genome Sequence of Lactobacillus fabifermentans Strain T30PCM01, Isolated from Fermenting Grape Marc.</title>
        <authorList>
            <person name="Treu L."/>
            <person name="Vendramin V."/>
            <person name="Bovo B."/>
            <person name="Giacomini A."/>
            <person name="Corich V."/>
            <person name="Campanaro S."/>
        </authorList>
    </citation>
    <scope>NUCLEOTIDE SEQUENCE [LARGE SCALE GENOMIC DNA]</scope>
    <source>
        <strain evidence="11 12">T30PCM01</strain>
    </source>
</reference>
<dbReference type="CDD" id="cd04238">
    <property type="entry name" value="AAK_NAGK-like"/>
    <property type="match status" value="1"/>
</dbReference>
<proteinExistence type="inferred from homology"/>
<dbReference type="HAMAP" id="MF_00082">
    <property type="entry name" value="ArgB"/>
    <property type="match status" value="1"/>
</dbReference>
<keyword evidence="5 9" id="KW-0547">Nucleotide-binding</keyword>
<evidence type="ECO:0000256" key="3">
    <source>
        <dbReference type="ARBA" id="ARBA00022605"/>
    </source>
</evidence>
<dbReference type="InterPro" id="IPR001048">
    <property type="entry name" value="Asp/Glu/Uridylate_kinase"/>
</dbReference>
<feature type="binding site" evidence="9">
    <location>
        <position position="63"/>
    </location>
    <ligand>
        <name>substrate</name>
    </ligand>
</feature>
<dbReference type="AlphaFoldDB" id="W6TA09"/>